<protein>
    <submittedName>
        <fullName evidence="1">Uncharacterized protein</fullName>
    </submittedName>
</protein>
<accession>A0A2T7F1M8</accession>
<evidence type="ECO:0000313" key="2">
    <source>
        <dbReference type="Proteomes" id="UP000244336"/>
    </source>
</evidence>
<dbReference type="SUPFAM" id="SSF48334">
    <property type="entry name" value="DNA repair protein MutS, domain III"/>
    <property type="match status" value="1"/>
</dbReference>
<keyword evidence="2" id="KW-1185">Reference proteome</keyword>
<dbReference type="EMBL" id="CM009749">
    <property type="protein sequence ID" value="PUZ73990.1"/>
    <property type="molecule type" value="Genomic_DNA"/>
</dbReference>
<gene>
    <name evidence="1" type="ORF">GQ55_1G030200</name>
</gene>
<proteinExistence type="predicted"/>
<evidence type="ECO:0000313" key="1">
    <source>
        <dbReference type="EMBL" id="PUZ73990.1"/>
    </source>
</evidence>
<organism evidence="1 2">
    <name type="scientific">Panicum hallii var. hallii</name>
    <dbReference type="NCBI Taxonomy" id="1504633"/>
    <lineage>
        <taxon>Eukaryota</taxon>
        <taxon>Viridiplantae</taxon>
        <taxon>Streptophyta</taxon>
        <taxon>Embryophyta</taxon>
        <taxon>Tracheophyta</taxon>
        <taxon>Spermatophyta</taxon>
        <taxon>Magnoliopsida</taxon>
        <taxon>Liliopsida</taxon>
        <taxon>Poales</taxon>
        <taxon>Poaceae</taxon>
        <taxon>PACMAD clade</taxon>
        <taxon>Panicoideae</taxon>
        <taxon>Panicodae</taxon>
        <taxon>Paniceae</taxon>
        <taxon>Panicinae</taxon>
        <taxon>Panicum</taxon>
        <taxon>Panicum sect. Panicum</taxon>
    </lineage>
</organism>
<sequence>MAAPSEADADQQFVMLRTAMREKIFEYTGRKQPSPEWRRRLPEPAKRLEEILYRKFPNKNDYYNMMRGQLSRICSLLLRLSAQNQQIQQNLQKAWETASSSGRMTPVVNHDALCEQSASLLTDSQNNADEHNKTDRGLPQHQSTEDMAALSGVDQQFVMLRTAMREKILEYIRRKQSSPEWRKRLPELAKRLEEVLHREFPNMNDYYNMMKGPIDPHLQFAIRTLSAQNQQIQQNLQMARETASSSGTMNPVFFFSWHITFQNLTRTETICNFEPLGSTPLSAVWMLNLSGSQRTERVGKVAMRGRRM</sequence>
<dbReference type="AlphaFoldDB" id="A0A2T7F1M8"/>
<dbReference type="Proteomes" id="UP000244336">
    <property type="component" value="Chromosome 1"/>
</dbReference>
<dbReference type="OrthoDB" id="676417at2759"/>
<dbReference type="InterPro" id="IPR036187">
    <property type="entry name" value="DNA_mismatch_repair_MutS_sf"/>
</dbReference>
<dbReference type="STRING" id="1504633.A0A2T7F1M8"/>
<name>A0A2T7F1M8_9POAL</name>
<reference evidence="1 2" key="1">
    <citation type="submission" date="2018-04" db="EMBL/GenBank/DDBJ databases">
        <title>WGS assembly of Panicum hallii var. hallii HAL2.</title>
        <authorList>
            <person name="Lovell J."/>
            <person name="Jenkins J."/>
            <person name="Lowry D."/>
            <person name="Mamidi S."/>
            <person name="Sreedasyam A."/>
            <person name="Weng X."/>
            <person name="Barry K."/>
            <person name="Bonette J."/>
            <person name="Campitelli B."/>
            <person name="Daum C."/>
            <person name="Gordon S."/>
            <person name="Gould B."/>
            <person name="Lipzen A."/>
            <person name="MacQueen A."/>
            <person name="Palacio-Mejia J."/>
            <person name="Plott C."/>
            <person name="Shakirov E."/>
            <person name="Shu S."/>
            <person name="Yoshinaga Y."/>
            <person name="Zane M."/>
            <person name="Rokhsar D."/>
            <person name="Grimwood J."/>
            <person name="Schmutz J."/>
            <person name="Juenger T."/>
        </authorList>
    </citation>
    <scope>NUCLEOTIDE SEQUENCE [LARGE SCALE GENOMIC DNA]</scope>
    <source>
        <strain evidence="2">cv. HAL2</strain>
    </source>
</reference>
<dbReference type="Gramene" id="PUZ73990">
    <property type="protein sequence ID" value="PUZ73990"/>
    <property type="gene ID" value="GQ55_1G030200"/>
</dbReference>